<feature type="compositionally biased region" description="Polar residues" evidence="1">
    <location>
        <begin position="1"/>
        <end position="13"/>
    </location>
</feature>
<evidence type="ECO:0000256" key="1">
    <source>
        <dbReference type="SAM" id="MobiDB-lite"/>
    </source>
</evidence>
<sequence>MAFTGSPTSSVQRALQKGGGGGKVEQHDFSRMMVAEFYYKHAAGQGVGEINLIKLPSGKIRIYPNLCEIITSPTFTATVDLHIGYRAYTDPEASTPAVIEDDNYFADNLDPATVLKQSWPLPLIHPVFNTRDGFEIFIMLDTSTGLEDDDVIEGCVVYSRGG</sequence>
<accession>A0A0F9JDA4</accession>
<gene>
    <name evidence="2" type="ORF">LCGC14_1838490</name>
</gene>
<reference evidence="2" key="1">
    <citation type="journal article" date="2015" name="Nature">
        <title>Complex archaea that bridge the gap between prokaryotes and eukaryotes.</title>
        <authorList>
            <person name="Spang A."/>
            <person name="Saw J.H."/>
            <person name="Jorgensen S.L."/>
            <person name="Zaremba-Niedzwiedzka K."/>
            <person name="Martijn J."/>
            <person name="Lind A.E."/>
            <person name="van Eijk R."/>
            <person name="Schleper C."/>
            <person name="Guy L."/>
            <person name="Ettema T.J."/>
        </authorList>
    </citation>
    <scope>NUCLEOTIDE SEQUENCE</scope>
</reference>
<dbReference type="EMBL" id="LAZR01018268">
    <property type="protein sequence ID" value="KKL97037.1"/>
    <property type="molecule type" value="Genomic_DNA"/>
</dbReference>
<name>A0A0F9JDA4_9ZZZZ</name>
<evidence type="ECO:0000313" key="2">
    <source>
        <dbReference type="EMBL" id="KKL97037.1"/>
    </source>
</evidence>
<proteinExistence type="predicted"/>
<comment type="caution">
    <text evidence="2">The sequence shown here is derived from an EMBL/GenBank/DDBJ whole genome shotgun (WGS) entry which is preliminary data.</text>
</comment>
<feature type="region of interest" description="Disordered" evidence="1">
    <location>
        <begin position="1"/>
        <end position="24"/>
    </location>
</feature>
<organism evidence="2">
    <name type="scientific">marine sediment metagenome</name>
    <dbReference type="NCBI Taxonomy" id="412755"/>
    <lineage>
        <taxon>unclassified sequences</taxon>
        <taxon>metagenomes</taxon>
        <taxon>ecological metagenomes</taxon>
    </lineage>
</organism>
<dbReference type="AlphaFoldDB" id="A0A0F9JDA4"/>
<protein>
    <submittedName>
        <fullName evidence="2">Uncharacterized protein</fullName>
    </submittedName>
</protein>